<keyword evidence="1" id="KW-0732">Signal</keyword>
<evidence type="ECO:0000313" key="3">
    <source>
        <dbReference type="Proteomes" id="UP001597418"/>
    </source>
</evidence>
<gene>
    <name evidence="2" type="ORF">ACFSQ6_12340</name>
</gene>
<organism evidence="2 3">
    <name type="scientific">Sphingobacterium populi</name>
    <dbReference type="NCBI Taxonomy" id="1812824"/>
    <lineage>
        <taxon>Bacteria</taxon>
        <taxon>Pseudomonadati</taxon>
        <taxon>Bacteroidota</taxon>
        <taxon>Sphingobacteriia</taxon>
        <taxon>Sphingobacteriales</taxon>
        <taxon>Sphingobacteriaceae</taxon>
        <taxon>Sphingobacterium</taxon>
    </lineage>
</organism>
<keyword evidence="3" id="KW-1185">Reference proteome</keyword>
<reference evidence="3" key="1">
    <citation type="journal article" date="2019" name="Int. J. Syst. Evol. Microbiol.">
        <title>The Global Catalogue of Microorganisms (GCM) 10K type strain sequencing project: providing services to taxonomists for standard genome sequencing and annotation.</title>
        <authorList>
            <consortium name="The Broad Institute Genomics Platform"/>
            <consortium name="The Broad Institute Genome Sequencing Center for Infectious Disease"/>
            <person name="Wu L."/>
            <person name="Ma J."/>
        </authorList>
    </citation>
    <scope>NUCLEOTIDE SEQUENCE [LARGE SCALE GENOMIC DNA]</scope>
    <source>
        <strain evidence="3">KCTC 42247</strain>
    </source>
</reference>
<evidence type="ECO:0000313" key="2">
    <source>
        <dbReference type="EMBL" id="MFD2744180.1"/>
    </source>
</evidence>
<dbReference type="EMBL" id="JBHUMB010000014">
    <property type="protein sequence ID" value="MFD2744180.1"/>
    <property type="molecule type" value="Genomic_DNA"/>
</dbReference>
<protein>
    <submittedName>
        <fullName evidence="2">DUF4374 domain-containing protein</fullName>
    </submittedName>
</protein>
<evidence type="ECO:0000256" key="1">
    <source>
        <dbReference type="SAM" id="SignalP"/>
    </source>
</evidence>
<sequence>MNTIKLSQLLRSSLCFAVALGLSSCSKDDTNLNTIPLDGNVYTLGLGSTTPEGTTNFVVYTNDLMNGTISVVGNGIKQDGYRDYANIGNYFQAVGGLGLTDVNTYFVQANSLNVKTGLNLSARPVDTIDPDGKGETMIAVTLPAKPSEGTDLSFVSVDVASNAITSTKKVTVNNTKFPINNEWMLHTGLAIRGNQAFQTILPFDSEGWNTRVTDKTYVAVYSYPEFVLEKVITDERTGPAGAFGTRSGIFATESGDIYTISHSGYGYNQRTKEPAVLKIAAGTSTFDTDYLFETMKAENGGRIVHAIYIGNNKLFATVSTGTQASQWADDNLKFAIVDLKEEKITAVAGSPTFSGNGGRSFAAFHRNGKAYAAATVNDVLNIYEIDLNRATARKGAQVDASFVGGLGQIK</sequence>
<dbReference type="RefSeq" id="WP_082784843.1">
    <property type="nucleotide sequence ID" value="NZ_JBHUMB010000014.1"/>
</dbReference>
<dbReference type="Pfam" id="PF14298">
    <property type="entry name" value="DUF4374"/>
    <property type="match status" value="1"/>
</dbReference>
<feature type="chain" id="PRO_5046480355" evidence="1">
    <location>
        <begin position="18"/>
        <end position="410"/>
    </location>
</feature>
<comment type="caution">
    <text evidence="2">The sequence shown here is derived from an EMBL/GenBank/DDBJ whole genome shotgun (WGS) entry which is preliminary data.</text>
</comment>
<feature type="signal peptide" evidence="1">
    <location>
        <begin position="1"/>
        <end position="17"/>
    </location>
</feature>
<dbReference type="InterPro" id="IPR025401">
    <property type="entry name" value="DUF4374"/>
</dbReference>
<dbReference type="Proteomes" id="UP001597418">
    <property type="component" value="Unassembled WGS sequence"/>
</dbReference>
<name>A0ABW5UFV3_9SPHI</name>
<proteinExistence type="predicted"/>
<accession>A0ABW5UFV3</accession>
<dbReference type="PROSITE" id="PS51257">
    <property type="entry name" value="PROKAR_LIPOPROTEIN"/>
    <property type="match status" value="1"/>
</dbReference>